<keyword evidence="1" id="KW-0472">Membrane</keyword>
<dbReference type="InterPro" id="IPR009045">
    <property type="entry name" value="Zn_M74/Hedgehog-like"/>
</dbReference>
<comment type="caution">
    <text evidence="2">The sequence shown here is derived from an EMBL/GenBank/DDBJ whole genome shotgun (WGS) entry which is preliminary data.</text>
</comment>
<dbReference type="EMBL" id="QBUD01000007">
    <property type="protein sequence ID" value="PUB13688.1"/>
    <property type="molecule type" value="Genomic_DNA"/>
</dbReference>
<keyword evidence="1" id="KW-1133">Transmembrane helix</keyword>
<evidence type="ECO:0000313" key="2">
    <source>
        <dbReference type="EMBL" id="PUB13688.1"/>
    </source>
</evidence>
<dbReference type="Proteomes" id="UP000244523">
    <property type="component" value="Unassembled WGS sequence"/>
</dbReference>
<evidence type="ECO:0000256" key="1">
    <source>
        <dbReference type="SAM" id="Phobius"/>
    </source>
</evidence>
<organism evidence="2 3">
    <name type="scientific">Yoonia sediminilitoris</name>
    <dbReference type="NCBI Taxonomy" id="1286148"/>
    <lineage>
        <taxon>Bacteria</taxon>
        <taxon>Pseudomonadati</taxon>
        <taxon>Pseudomonadota</taxon>
        <taxon>Alphaproteobacteria</taxon>
        <taxon>Rhodobacterales</taxon>
        <taxon>Paracoccaceae</taxon>
        <taxon>Yoonia</taxon>
    </lineage>
</organism>
<evidence type="ECO:0000313" key="3">
    <source>
        <dbReference type="Proteomes" id="UP000244523"/>
    </source>
</evidence>
<dbReference type="RefSeq" id="WP_108386908.1">
    <property type="nucleotide sequence ID" value="NZ_QBUD01000007.1"/>
</dbReference>
<protein>
    <submittedName>
        <fullName evidence="2">Uncharacterized protein</fullName>
    </submittedName>
</protein>
<dbReference type="AlphaFoldDB" id="A0A2T6KEZ3"/>
<proteinExistence type="predicted"/>
<gene>
    <name evidence="2" type="ORF">C8N45_107148</name>
</gene>
<feature type="transmembrane region" description="Helical" evidence="1">
    <location>
        <begin position="6"/>
        <end position="27"/>
    </location>
</feature>
<reference evidence="2 3" key="1">
    <citation type="submission" date="2018-04" db="EMBL/GenBank/DDBJ databases">
        <title>Genomic Encyclopedia of Archaeal and Bacterial Type Strains, Phase II (KMG-II): from individual species to whole genera.</title>
        <authorList>
            <person name="Goeker M."/>
        </authorList>
    </citation>
    <scope>NUCLEOTIDE SEQUENCE [LARGE SCALE GENOMIC DNA]</scope>
    <source>
        <strain evidence="2 3">DSM 29955</strain>
    </source>
</reference>
<accession>A0A2T6KEZ3</accession>
<keyword evidence="1" id="KW-0812">Transmembrane</keyword>
<name>A0A2T6KEZ3_9RHOB</name>
<sequence length="259" mass="28811">MIRHGFAILLLTALTQVGGIAWLLALLTRSFGRFFVLFLAFYTALSVGAHFAAPMAGRTALPCLDAGPTQVAVLNPLYCALNRNYVTSAMKTHADAVASHMHEQFPGTRTRALDASFPLLDGFPLLPHLTHDDGQKLDLALYWDDAAGTYQLARAKSIIGYWGFAVPRAGETQSCADETGLSLRWDLDWLQPYLRDWTLNEARTGAALRWLANNPTGTDYKLFIEPYLAKRLGVQSEHVRFQGCKAARHDDHIHVEFRP</sequence>
<feature type="transmembrane region" description="Helical" evidence="1">
    <location>
        <begin position="34"/>
        <end position="53"/>
    </location>
</feature>
<dbReference type="OrthoDB" id="655954at2"/>
<keyword evidence="3" id="KW-1185">Reference proteome</keyword>
<dbReference type="Gene3D" id="3.30.1380.10">
    <property type="match status" value="1"/>
</dbReference>